<accession>A0A8J7MBC2</accession>
<keyword evidence="1" id="KW-0812">Transmembrane</keyword>
<name>A0A8J7MBC2_9BACT</name>
<dbReference type="Proteomes" id="UP000624703">
    <property type="component" value="Unassembled WGS sequence"/>
</dbReference>
<dbReference type="AlphaFoldDB" id="A0A8J7MBC2"/>
<keyword evidence="1" id="KW-0472">Membrane</keyword>
<proteinExistence type="predicted"/>
<organism evidence="2 3">
    <name type="scientific">Persicirhabdus sediminis</name>
    <dbReference type="NCBI Taxonomy" id="454144"/>
    <lineage>
        <taxon>Bacteria</taxon>
        <taxon>Pseudomonadati</taxon>
        <taxon>Verrucomicrobiota</taxon>
        <taxon>Verrucomicrobiia</taxon>
        <taxon>Verrucomicrobiales</taxon>
        <taxon>Verrucomicrobiaceae</taxon>
        <taxon>Persicirhabdus</taxon>
    </lineage>
</organism>
<gene>
    <name evidence="2" type="ORF">JIN82_01930</name>
</gene>
<evidence type="ECO:0000256" key="1">
    <source>
        <dbReference type="SAM" id="Phobius"/>
    </source>
</evidence>
<reference evidence="2" key="1">
    <citation type="submission" date="2021-01" db="EMBL/GenBank/DDBJ databases">
        <title>Modified the classification status of verrucomicrobia.</title>
        <authorList>
            <person name="Feng X."/>
        </authorList>
    </citation>
    <scope>NUCLEOTIDE SEQUENCE</scope>
    <source>
        <strain evidence="2">_KCTC 22039</strain>
    </source>
</reference>
<comment type="caution">
    <text evidence="2">The sequence shown here is derived from an EMBL/GenBank/DDBJ whole genome shotgun (WGS) entry which is preliminary data.</text>
</comment>
<dbReference type="RefSeq" id="WP_200309944.1">
    <property type="nucleotide sequence ID" value="NZ_JAENIM010000009.1"/>
</dbReference>
<protein>
    <submittedName>
        <fullName evidence="2">Uncharacterized protein</fullName>
    </submittedName>
</protein>
<evidence type="ECO:0000313" key="3">
    <source>
        <dbReference type="Proteomes" id="UP000624703"/>
    </source>
</evidence>
<keyword evidence="3" id="KW-1185">Reference proteome</keyword>
<sequence>METQTAPFTKKQLKELEGYVALSTSITRSIGFLITLILVGGILNAIQRNFPPTLPPLWLILTIAIGIIIYVKAGKWTGGRKLRNKIRQDLKNGSCNYLIIEPTDVIEYAELEDEGPSYLIKTIDKETIFLSGQFLERHKRRKFPWEKFALQEAPASKISFGIQKMGDPISVTEQRPPLEYCVLKQIGAFNGDYVVLSSQELELLS</sequence>
<dbReference type="EMBL" id="JAENIM010000009">
    <property type="protein sequence ID" value="MBK1789908.1"/>
    <property type="molecule type" value="Genomic_DNA"/>
</dbReference>
<feature type="transmembrane region" description="Helical" evidence="1">
    <location>
        <begin position="55"/>
        <end position="73"/>
    </location>
</feature>
<feature type="transmembrane region" description="Helical" evidence="1">
    <location>
        <begin position="20"/>
        <end position="43"/>
    </location>
</feature>
<keyword evidence="1" id="KW-1133">Transmembrane helix</keyword>
<evidence type="ECO:0000313" key="2">
    <source>
        <dbReference type="EMBL" id="MBK1789908.1"/>
    </source>
</evidence>